<dbReference type="SUPFAM" id="SSF54427">
    <property type="entry name" value="NTF2-like"/>
    <property type="match status" value="1"/>
</dbReference>
<gene>
    <name evidence="2" type="ORF">P3W24_05235</name>
</gene>
<name>A0ABT6B8C7_9GAMM</name>
<dbReference type="PANTHER" id="PTHR38436:SF1">
    <property type="entry name" value="ESTER CYCLASE"/>
    <property type="match status" value="1"/>
</dbReference>
<organism evidence="2 3">
    <name type="scientific">Luteibacter sahnii</name>
    <dbReference type="NCBI Taxonomy" id="3021977"/>
    <lineage>
        <taxon>Bacteria</taxon>
        <taxon>Pseudomonadati</taxon>
        <taxon>Pseudomonadota</taxon>
        <taxon>Gammaproteobacteria</taxon>
        <taxon>Lysobacterales</taxon>
        <taxon>Rhodanobacteraceae</taxon>
        <taxon>Luteibacter</taxon>
    </lineage>
</organism>
<dbReference type="PANTHER" id="PTHR38436">
    <property type="entry name" value="POLYKETIDE CYCLASE SNOAL-LIKE DOMAIN"/>
    <property type="match status" value="1"/>
</dbReference>
<reference evidence="2 3" key="1">
    <citation type="journal article" date="2024" name="Curr. Microbiol.">
        <title>Luteibacter sahnii sp. nov., A Novel Yellow-Colored Xanthomonadin Pigment Producing Probiotic Bacterium from Healthy Rice Seed Microbiome.</title>
        <authorList>
            <person name="Jaiswal G."/>
            <person name="Rana R."/>
            <person name="Nayak P.K."/>
            <person name="Chouhan R."/>
            <person name="Gandhi S.G."/>
            <person name="Patel H.K."/>
            <person name="Patil P.B."/>
        </authorList>
    </citation>
    <scope>NUCLEOTIDE SEQUENCE [LARGE SCALE GENOMIC DNA]</scope>
    <source>
        <strain evidence="2 3">PPL201</strain>
    </source>
</reference>
<dbReference type="InterPro" id="IPR032710">
    <property type="entry name" value="NTF2-like_dom_sf"/>
</dbReference>
<feature type="signal peptide" evidence="1">
    <location>
        <begin position="1"/>
        <end position="20"/>
    </location>
</feature>
<dbReference type="EMBL" id="JARJJS010000001">
    <property type="protein sequence ID" value="MDF4024366.1"/>
    <property type="molecule type" value="Genomic_DNA"/>
</dbReference>
<protein>
    <submittedName>
        <fullName evidence="2">Ester cyclase</fullName>
    </submittedName>
</protein>
<evidence type="ECO:0000313" key="2">
    <source>
        <dbReference type="EMBL" id="MDF4024366.1"/>
    </source>
</evidence>
<dbReference type="Pfam" id="PF07366">
    <property type="entry name" value="SnoaL"/>
    <property type="match status" value="1"/>
</dbReference>
<dbReference type="RefSeq" id="WP_320550275.1">
    <property type="nucleotide sequence ID" value="NZ_JAQLOK010000002.1"/>
</dbReference>
<keyword evidence="1" id="KW-0732">Signal</keyword>
<proteinExistence type="predicted"/>
<accession>A0ABT6B8C7</accession>
<feature type="chain" id="PRO_5046665018" evidence="1">
    <location>
        <begin position="21"/>
        <end position="181"/>
    </location>
</feature>
<keyword evidence="3" id="KW-1185">Reference proteome</keyword>
<dbReference type="Gene3D" id="3.10.450.50">
    <property type="match status" value="1"/>
</dbReference>
<dbReference type="Proteomes" id="UP001528850">
    <property type="component" value="Unassembled WGS sequence"/>
</dbReference>
<sequence>MKKHALTTLLCLSVAGTASAAHVDDDMALALAAPRERIVDHSLSTSAVRARVEPATAFYGFWNNGSQALLDRAISPGFVDHTLPPGRPQGPSGPAAASKAFLAAVPDLKVTVTQQLVVGDRVVSHLDMAGHFTGTFQERQGHGETIHFFATDIVKVTNGRITDNWHLEDNLTLLKQLGVYR</sequence>
<evidence type="ECO:0000256" key="1">
    <source>
        <dbReference type="SAM" id="SignalP"/>
    </source>
</evidence>
<evidence type="ECO:0000313" key="3">
    <source>
        <dbReference type="Proteomes" id="UP001528850"/>
    </source>
</evidence>
<comment type="caution">
    <text evidence="2">The sequence shown here is derived from an EMBL/GenBank/DDBJ whole genome shotgun (WGS) entry which is preliminary data.</text>
</comment>
<dbReference type="InterPro" id="IPR009959">
    <property type="entry name" value="Cyclase_SnoaL-like"/>
</dbReference>